<dbReference type="InterPro" id="IPR034683">
    <property type="entry name" value="IspD/TarI"/>
</dbReference>
<evidence type="ECO:0008006" key="5">
    <source>
        <dbReference type="Google" id="ProtNLM"/>
    </source>
</evidence>
<sequence length="233" mass="23713">MELSGVVPLPISVADTRAAFAPLNTAPPLVRVVAALLAAVAEPKRVVVAAAESLVGDVRDALASDGLASVSVVAVGGAATRADCLRAGAEYLREAAFSTSHVLVHDVSRPLASVELATRVSAAMRDGGTVVMPILAVTDSVKAVDARGAITATVDRSQLRAVQFPRGYSLAALSEMLAQHSSGDFDEVAAAIGLAGPVTVVEGEPDAFRTELPGDAEFVEAIIASRAQDPHGA</sequence>
<dbReference type="EMBL" id="AP022560">
    <property type="protein sequence ID" value="BBX01500.1"/>
    <property type="molecule type" value="Genomic_DNA"/>
</dbReference>
<dbReference type="InterPro" id="IPR050088">
    <property type="entry name" value="IspD/TarI_cytidylyltransf_bact"/>
</dbReference>
<keyword evidence="2" id="KW-0548">Nucleotidyltransferase</keyword>
<dbReference type="Pfam" id="PF01128">
    <property type="entry name" value="IspD"/>
    <property type="match status" value="1"/>
</dbReference>
<dbReference type="AlphaFoldDB" id="A0AAD1M6I4"/>
<keyword evidence="1" id="KW-0808">Transferase</keyword>
<dbReference type="KEGG" id="mmor:MMOR_24360"/>
<dbReference type="RefSeq" id="WP_083153291.1">
    <property type="nucleotide sequence ID" value="NZ_AP022560.1"/>
</dbReference>
<evidence type="ECO:0000256" key="2">
    <source>
        <dbReference type="ARBA" id="ARBA00022695"/>
    </source>
</evidence>
<evidence type="ECO:0000256" key="1">
    <source>
        <dbReference type="ARBA" id="ARBA00022679"/>
    </source>
</evidence>
<gene>
    <name evidence="3" type="ORF">MMOR_24360</name>
</gene>
<keyword evidence="4" id="KW-1185">Reference proteome</keyword>
<dbReference type="SUPFAM" id="SSF53448">
    <property type="entry name" value="Nucleotide-diphospho-sugar transferases"/>
    <property type="match status" value="1"/>
</dbReference>
<name>A0AAD1M6I4_9MYCO</name>
<accession>A0AAD1M6I4</accession>
<dbReference type="GO" id="GO:0050518">
    <property type="term" value="F:2-C-methyl-D-erythritol 4-phosphate cytidylyltransferase activity"/>
    <property type="evidence" value="ECO:0007669"/>
    <property type="project" value="TreeGrafter"/>
</dbReference>
<dbReference type="PANTHER" id="PTHR32125">
    <property type="entry name" value="2-C-METHYL-D-ERYTHRITOL 4-PHOSPHATE CYTIDYLYLTRANSFERASE, CHLOROPLASTIC"/>
    <property type="match status" value="1"/>
</dbReference>
<evidence type="ECO:0000313" key="4">
    <source>
        <dbReference type="Proteomes" id="UP000466681"/>
    </source>
</evidence>
<dbReference type="Gene3D" id="3.90.550.10">
    <property type="entry name" value="Spore Coat Polysaccharide Biosynthesis Protein SpsA, Chain A"/>
    <property type="match status" value="1"/>
</dbReference>
<reference evidence="3 4" key="1">
    <citation type="journal article" date="2019" name="Emerg. Microbes Infect.">
        <title>Comprehensive subspecies identification of 175 nontuberculous mycobacteria species based on 7547 genomic profiles.</title>
        <authorList>
            <person name="Matsumoto Y."/>
            <person name="Kinjo T."/>
            <person name="Motooka D."/>
            <person name="Nabeya D."/>
            <person name="Jung N."/>
            <person name="Uechi K."/>
            <person name="Horii T."/>
            <person name="Iida T."/>
            <person name="Fujita J."/>
            <person name="Nakamura S."/>
        </authorList>
    </citation>
    <scope>NUCLEOTIDE SEQUENCE [LARGE SCALE GENOMIC DNA]</scope>
    <source>
        <strain evidence="3 4">JCM 6375</strain>
    </source>
</reference>
<organism evidence="3 4">
    <name type="scientific">Mycolicibacterium moriokaense</name>
    <dbReference type="NCBI Taxonomy" id="39691"/>
    <lineage>
        <taxon>Bacteria</taxon>
        <taxon>Bacillati</taxon>
        <taxon>Actinomycetota</taxon>
        <taxon>Actinomycetes</taxon>
        <taxon>Mycobacteriales</taxon>
        <taxon>Mycobacteriaceae</taxon>
        <taxon>Mycolicibacterium</taxon>
    </lineage>
</organism>
<protein>
    <recommendedName>
        <fullName evidence="5">2-C-methyl-D-erythritol 4-phosphate cytidylyltransferase</fullName>
    </recommendedName>
</protein>
<dbReference type="Proteomes" id="UP000466681">
    <property type="component" value="Chromosome"/>
</dbReference>
<proteinExistence type="predicted"/>
<evidence type="ECO:0000313" key="3">
    <source>
        <dbReference type="EMBL" id="BBX01500.1"/>
    </source>
</evidence>
<dbReference type="InterPro" id="IPR029044">
    <property type="entry name" value="Nucleotide-diphossugar_trans"/>
</dbReference>
<dbReference type="PANTHER" id="PTHR32125:SF4">
    <property type="entry name" value="2-C-METHYL-D-ERYTHRITOL 4-PHOSPHATE CYTIDYLYLTRANSFERASE, CHLOROPLASTIC"/>
    <property type="match status" value="1"/>
</dbReference>